<dbReference type="SUPFAM" id="SSF55729">
    <property type="entry name" value="Acyl-CoA N-acyltransferases (Nat)"/>
    <property type="match status" value="1"/>
</dbReference>
<organism evidence="4">
    <name type="scientific">marine metagenome</name>
    <dbReference type="NCBI Taxonomy" id="408172"/>
    <lineage>
        <taxon>unclassified sequences</taxon>
        <taxon>metagenomes</taxon>
        <taxon>ecological metagenomes</taxon>
    </lineage>
</organism>
<accession>A0A381VJT0</accession>
<gene>
    <name evidence="4" type="ORF">METZ01_LOCUS93459</name>
</gene>
<protein>
    <recommendedName>
        <fullName evidence="3">N-acetyltransferase domain-containing protein</fullName>
    </recommendedName>
</protein>
<dbReference type="PROSITE" id="PS51186">
    <property type="entry name" value="GNAT"/>
    <property type="match status" value="1"/>
</dbReference>
<dbReference type="InterPro" id="IPR016890">
    <property type="entry name" value="UCP028520"/>
</dbReference>
<dbReference type="AlphaFoldDB" id="A0A381VJT0"/>
<proteinExistence type="predicted"/>
<dbReference type="PANTHER" id="PTHR43420">
    <property type="entry name" value="ACETYLTRANSFERASE"/>
    <property type="match status" value="1"/>
</dbReference>
<reference evidence="4" key="1">
    <citation type="submission" date="2018-05" db="EMBL/GenBank/DDBJ databases">
        <authorList>
            <person name="Lanie J.A."/>
            <person name="Ng W.-L."/>
            <person name="Kazmierczak K.M."/>
            <person name="Andrzejewski T.M."/>
            <person name="Davidsen T.M."/>
            <person name="Wayne K.J."/>
            <person name="Tettelin H."/>
            <person name="Glass J.I."/>
            <person name="Rusch D."/>
            <person name="Podicherti R."/>
            <person name="Tsui H.-C.T."/>
            <person name="Winkler M.E."/>
        </authorList>
    </citation>
    <scope>NUCLEOTIDE SEQUENCE</scope>
</reference>
<feature type="domain" description="N-acetyltransferase" evidence="3">
    <location>
        <begin position="7"/>
        <end position="167"/>
    </location>
</feature>
<dbReference type="InterPro" id="IPR050680">
    <property type="entry name" value="YpeA/RimI_acetyltransf"/>
</dbReference>
<dbReference type="EMBL" id="UINC01009039">
    <property type="protein sequence ID" value="SVA40605.1"/>
    <property type="molecule type" value="Genomic_DNA"/>
</dbReference>
<evidence type="ECO:0000259" key="3">
    <source>
        <dbReference type="PROSITE" id="PS51186"/>
    </source>
</evidence>
<keyword evidence="1" id="KW-0808">Transferase</keyword>
<name>A0A381VJT0_9ZZZZ</name>
<dbReference type="PIRSF" id="PIRSF028520">
    <property type="entry name" value="UCP028520"/>
    <property type="match status" value="1"/>
</dbReference>
<dbReference type="CDD" id="cd04301">
    <property type="entry name" value="NAT_SF"/>
    <property type="match status" value="1"/>
</dbReference>
<dbReference type="Gene3D" id="3.40.630.30">
    <property type="match status" value="1"/>
</dbReference>
<evidence type="ECO:0000313" key="4">
    <source>
        <dbReference type="EMBL" id="SVA40605.1"/>
    </source>
</evidence>
<evidence type="ECO:0000256" key="1">
    <source>
        <dbReference type="ARBA" id="ARBA00022679"/>
    </source>
</evidence>
<dbReference type="InterPro" id="IPR000182">
    <property type="entry name" value="GNAT_dom"/>
</dbReference>
<dbReference type="GO" id="GO:0016747">
    <property type="term" value="F:acyltransferase activity, transferring groups other than amino-acyl groups"/>
    <property type="evidence" value="ECO:0007669"/>
    <property type="project" value="InterPro"/>
</dbReference>
<dbReference type="InterPro" id="IPR016181">
    <property type="entry name" value="Acyl_CoA_acyltransferase"/>
</dbReference>
<sequence length="167" mass="19390">MEKQKICDVRPSTVNELPQILELNKAAVPAVNLLNTQQVRNLFSQAEYFRSLLLDQDVIGFLIALAPGATYESPNYRWFELHYDRFLYVDRIVIDPSHQGNGFGRMFYDKLKEFAGQKFPRIACEVNLRPKNESSLRFHRRYGFRQVGVQETEGGKKQVSLLAYEMP</sequence>
<evidence type="ECO:0000256" key="2">
    <source>
        <dbReference type="ARBA" id="ARBA00023315"/>
    </source>
</evidence>
<keyword evidence="2" id="KW-0012">Acyltransferase</keyword>
<dbReference type="Pfam" id="PF00583">
    <property type="entry name" value="Acetyltransf_1"/>
    <property type="match status" value="1"/>
</dbReference>